<organism evidence="2 3">
    <name type="scientific">Letharia columbiana</name>
    <dbReference type="NCBI Taxonomy" id="112416"/>
    <lineage>
        <taxon>Eukaryota</taxon>
        <taxon>Fungi</taxon>
        <taxon>Dikarya</taxon>
        <taxon>Ascomycota</taxon>
        <taxon>Pezizomycotina</taxon>
        <taxon>Lecanoromycetes</taxon>
        <taxon>OSLEUM clade</taxon>
        <taxon>Lecanoromycetidae</taxon>
        <taxon>Lecanorales</taxon>
        <taxon>Lecanorineae</taxon>
        <taxon>Parmeliaceae</taxon>
        <taxon>Letharia</taxon>
    </lineage>
</organism>
<dbReference type="AlphaFoldDB" id="A0A8H6FUS7"/>
<dbReference type="RefSeq" id="XP_037164565.1">
    <property type="nucleotide sequence ID" value="XM_037308299.1"/>
</dbReference>
<reference evidence="2 3" key="1">
    <citation type="journal article" date="2020" name="Genomics">
        <title>Complete, high-quality genomes from long-read metagenomic sequencing of two wolf lichen thalli reveals enigmatic genome architecture.</title>
        <authorList>
            <person name="McKenzie S.K."/>
            <person name="Walston R.F."/>
            <person name="Allen J.L."/>
        </authorList>
    </citation>
    <scope>NUCLEOTIDE SEQUENCE [LARGE SCALE GENOMIC DNA]</scope>
    <source>
        <strain evidence="2">WasteWater2</strain>
    </source>
</reference>
<evidence type="ECO:0000259" key="1">
    <source>
        <dbReference type="Pfam" id="PF17111"/>
    </source>
</evidence>
<dbReference type="Pfam" id="PF17111">
    <property type="entry name" value="PigL_N"/>
    <property type="match status" value="1"/>
</dbReference>
<evidence type="ECO:0000313" key="3">
    <source>
        <dbReference type="Proteomes" id="UP000578531"/>
    </source>
</evidence>
<proteinExistence type="predicted"/>
<protein>
    <recommendedName>
        <fullName evidence="1">Azaphilone pigments biosynthesis cluster protein L N-terminal domain-containing protein</fullName>
    </recommendedName>
</protein>
<feature type="domain" description="Azaphilone pigments biosynthesis cluster protein L N-terminal" evidence="1">
    <location>
        <begin position="4"/>
        <end position="195"/>
    </location>
</feature>
<comment type="caution">
    <text evidence="2">The sequence shown here is derived from an EMBL/GenBank/DDBJ whole genome shotgun (WGS) entry which is preliminary data.</text>
</comment>
<keyword evidence="3" id="KW-1185">Reference proteome</keyword>
<dbReference type="Proteomes" id="UP000578531">
    <property type="component" value="Unassembled WGS sequence"/>
</dbReference>
<gene>
    <name evidence="2" type="ORF">HO173_006388</name>
</gene>
<dbReference type="InterPro" id="IPR031348">
    <property type="entry name" value="PigL_N"/>
</dbReference>
<dbReference type="GeneID" id="59288049"/>
<dbReference type="OrthoDB" id="5408390at2759"/>
<accession>A0A8H6FUS7</accession>
<dbReference type="EMBL" id="JACCJC010000025">
    <property type="protein sequence ID" value="KAF6235194.1"/>
    <property type="molecule type" value="Genomic_DNA"/>
</dbReference>
<sequence>MAELAVTGSVITVAALAWQSTKRLYGLVDALNKAPEAIAHTKFNLSSMQSTLETLRHTLDTEKSAAFEAALQGTRLADALEGSQQECDRFGKKIQTYTKHSKDTTVSKRDRFTLNFHETEINGFNGRLQDHRQVITLVLTSMNLIISKSSSTDTQQLSERFTTQETELKALNTQLNNTLSHLQGLSLSTRTDENTATAAEDRDWNIHSILRLMSVCRDAISATSEAKPTNLKFGDHSADNSRFFEGVAGRAQRNVTQAHGNAVVTGGSTAARGQMDADTFKIMFGSH</sequence>
<evidence type="ECO:0000313" key="2">
    <source>
        <dbReference type="EMBL" id="KAF6235194.1"/>
    </source>
</evidence>
<name>A0A8H6FUS7_9LECA</name>